<dbReference type="GO" id="GO:0003700">
    <property type="term" value="F:DNA-binding transcription factor activity"/>
    <property type="evidence" value="ECO:0007669"/>
    <property type="project" value="InterPro"/>
</dbReference>
<dbReference type="EMBL" id="JACHVA010000123">
    <property type="protein sequence ID" value="MBC2603191.1"/>
    <property type="molecule type" value="Genomic_DNA"/>
</dbReference>
<dbReference type="InterPro" id="IPR036390">
    <property type="entry name" value="WH_DNA-bd_sf"/>
</dbReference>
<dbReference type="Pfam" id="PF13377">
    <property type="entry name" value="Peripla_BP_3"/>
    <property type="match status" value="1"/>
</dbReference>
<gene>
    <name evidence="6" type="ORF">H5P30_15520</name>
</gene>
<evidence type="ECO:0000256" key="1">
    <source>
        <dbReference type="ARBA" id="ARBA00023015"/>
    </source>
</evidence>
<evidence type="ECO:0000256" key="2">
    <source>
        <dbReference type="ARBA" id="ARBA00023125"/>
    </source>
</evidence>
<dbReference type="CDD" id="cd07377">
    <property type="entry name" value="WHTH_GntR"/>
    <property type="match status" value="1"/>
</dbReference>
<dbReference type="Gene3D" id="3.40.50.2300">
    <property type="match status" value="1"/>
</dbReference>
<dbReference type="InterPro" id="IPR000524">
    <property type="entry name" value="Tscrpt_reg_HTH_GntR"/>
</dbReference>
<dbReference type="GO" id="GO:0000976">
    <property type="term" value="F:transcription cis-regulatory region binding"/>
    <property type="evidence" value="ECO:0007669"/>
    <property type="project" value="TreeGrafter"/>
</dbReference>
<evidence type="ECO:0000313" key="7">
    <source>
        <dbReference type="Proteomes" id="UP000525652"/>
    </source>
</evidence>
<dbReference type="RefSeq" id="WP_185693828.1">
    <property type="nucleotide sequence ID" value="NZ_JACHVA010000123.1"/>
</dbReference>
<dbReference type="InterPro" id="IPR046335">
    <property type="entry name" value="LacI/GalR-like_sensor"/>
</dbReference>
<feature type="compositionally biased region" description="Polar residues" evidence="4">
    <location>
        <begin position="1"/>
        <end position="16"/>
    </location>
</feature>
<keyword evidence="7" id="KW-1185">Reference proteome</keyword>
<dbReference type="SUPFAM" id="SSF53822">
    <property type="entry name" value="Periplasmic binding protein-like I"/>
    <property type="match status" value="1"/>
</dbReference>
<dbReference type="Proteomes" id="UP000525652">
    <property type="component" value="Unassembled WGS sequence"/>
</dbReference>
<reference evidence="6 7" key="1">
    <citation type="submission" date="2020-07" db="EMBL/GenBank/DDBJ databases">
        <authorList>
            <person name="Feng X."/>
        </authorList>
    </citation>
    <scope>NUCLEOTIDE SEQUENCE [LARGE SCALE GENOMIC DNA]</scope>
    <source>
        <strain evidence="6 7">JCM14086</strain>
    </source>
</reference>
<evidence type="ECO:0000313" key="6">
    <source>
        <dbReference type="EMBL" id="MBC2603191.1"/>
    </source>
</evidence>
<comment type="caution">
    <text evidence="6">The sequence shown here is derived from an EMBL/GenBank/DDBJ whole genome shotgun (WGS) entry which is preliminary data.</text>
</comment>
<keyword evidence="3" id="KW-0804">Transcription</keyword>
<dbReference type="PROSITE" id="PS50949">
    <property type="entry name" value="HTH_GNTR"/>
    <property type="match status" value="1"/>
</dbReference>
<protein>
    <submittedName>
        <fullName evidence="6">GntR family transcriptional regulator</fullName>
    </submittedName>
</protein>
<sequence>MKKSAQRPNQIPTKSFTGERESKARRIYEELKNYITSPEREIGDRLLSNRKLAAMLNVSTFPISQALQRLENEGYVELRNGSGTYIASRHRSLTMADVVSLCMHSKDHLWSNLLTMFMEALAEHGKIGSLVGIDPKKGSGQGEVIRRIGYSESKIMVVQGSGHFPYSVFDLPGMKQKTTIAVFSWVSESTWPGLYRVLHDVEAGGDMVAKHLWAQGHRKVMLVGTDTQIAQIESDRPDQGYPACHFRHKWESMGGEWTKLASHSTNILHHHELDEKAFLKQLKAKAGPTAIFGLRDYEAWLAQNILLHRKPAQAANLEVVGYGNTEWSKAGNASFSSIDFNFETIVNKAISIIDQVSEGRTPANDPILIKPKLVIRNHSKK</sequence>
<evidence type="ECO:0000256" key="3">
    <source>
        <dbReference type="ARBA" id="ARBA00023163"/>
    </source>
</evidence>
<evidence type="ECO:0000259" key="5">
    <source>
        <dbReference type="PROSITE" id="PS50949"/>
    </source>
</evidence>
<dbReference type="Pfam" id="PF00392">
    <property type="entry name" value="GntR"/>
    <property type="match status" value="1"/>
</dbReference>
<dbReference type="SUPFAM" id="SSF46785">
    <property type="entry name" value="Winged helix' DNA-binding domain"/>
    <property type="match status" value="1"/>
</dbReference>
<dbReference type="Gene3D" id="1.10.10.10">
    <property type="entry name" value="Winged helix-like DNA-binding domain superfamily/Winged helix DNA-binding domain"/>
    <property type="match status" value="1"/>
</dbReference>
<dbReference type="InterPro" id="IPR036388">
    <property type="entry name" value="WH-like_DNA-bd_sf"/>
</dbReference>
<keyword evidence="1" id="KW-0805">Transcription regulation</keyword>
<dbReference type="InterPro" id="IPR028082">
    <property type="entry name" value="Peripla_BP_I"/>
</dbReference>
<feature type="region of interest" description="Disordered" evidence="4">
    <location>
        <begin position="1"/>
        <end position="22"/>
    </location>
</feature>
<dbReference type="PANTHER" id="PTHR30146">
    <property type="entry name" value="LACI-RELATED TRANSCRIPTIONAL REPRESSOR"/>
    <property type="match status" value="1"/>
</dbReference>
<evidence type="ECO:0000256" key="4">
    <source>
        <dbReference type="SAM" id="MobiDB-lite"/>
    </source>
</evidence>
<dbReference type="PANTHER" id="PTHR30146:SF153">
    <property type="entry name" value="LACTOSE OPERON REPRESSOR"/>
    <property type="match status" value="1"/>
</dbReference>
<organism evidence="6 7">
    <name type="scientific">Puniceicoccus vermicola</name>
    <dbReference type="NCBI Taxonomy" id="388746"/>
    <lineage>
        <taxon>Bacteria</taxon>
        <taxon>Pseudomonadati</taxon>
        <taxon>Verrucomicrobiota</taxon>
        <taxon>Opitutia</taxon>
        <taxon>Puniceicoccales</taxon>
        <taxon>Puniceicoccaceae</taxon>
        <taxon>Puniceicoccus</taxon>
    </lineage>
</organism>
<dbReference type="AlphaFoldDB" id="A0A7X1B059"/>
<name>A0A7X1B059_9BACT</name>
<proteinExistence type="predicted"/>
<accession>A0A7X1B059</accession>
<keyword evidence="2" id="KW-0238">DNA-binding</keyword>
<feature type="domain" description="HTH gntR-type" evidence="5">
    <location>
        <begin position="21"/>
        <end position="89"/>
    </location>
</feature>
<dbReference type="SMART" id="SM00345">
    <property type="entry name" value="HTH_GNTR"/>
    <property type="match status" value="1"/>
</dbReference>